<dbReference type="EMBL" id="CP009528">
    <property type="protein sequence ID" value="AKB54231.1"/>
    <property type="molecule type" value="Genomic_DNA"/>
</dbReference>
<dbReference type="Proteomes" id="UP000033033">
    <property type="component" value="Chromosome"/>
</dbReference>
<sequence>MKELLFNPNLFFSEKSKKKVSFKYPVLIVLIISILQIGSGILMMNKMKEILPLDGNSFLSTAVTLGSVIVGLFGTFLYWIILAGIFYLISFLFHPDGSFKRTLEFVGYGFAPQILAGIVNLVVMYYILPSVPISSQNPQLFSESFAQALVNNPLSLAAETFVMLCFLLSANIWVFALVHARNMSTKNAILTIGVPVGLTLIYQVYSLIGGLT</sequence>
<dbReference type="Pfam" id="PF04893">
    <property type="entry name" value="Yip1"/>
    <property type="match status" value="1"/>
</dbReference>
<comment type="subcellular location">
    <subcellularLocation>
        <location evidence="1">Membrane</location>
        <topology evidence="1">Multi-pass membrane protein</topology>
    </subcellularLocation>
</comment>
<feature type="transmembrane region" description="Helical" evidence="5">
    <location>
        <begin position="188"/>
        <end position="208"/>
    </location>
</feature>
<keyword evidence="4 5" id="KW-0472">Membrane</keyword>
<dbReference type="STRING" id="1434108.MSBRM_1233"/>
<gene>
    <name evidence="7" type="ORF">MSBRM_1233</name>
</gene>
<reference evidence="7 8" key="1">
    <citation type="submission" date="2014-07" db="EMBL/GenBank/DDBJ databases">
        <title>Methanogenic archaea and the global carbon cycle.</title>
        <authorList>
            <person name="Henriksen J.R."/>
            <person name="Luke J."/>
            <person name="Reinhart S."/>
            <person name="Benedict M.N."/>
            <person name="Youngblut N.D."/>
            <person name="Metcalf M.E."/>
            <person name="Whitaker R.J."/>
            <person name="Metcalf W.W."/>
        </authorList>
    </citation>
    <scope>NUCLEOTIDE SEQUENCE [LARGE SCALE GENOMIC DNA]</scope>
    <source>
        <strain evidence="7 8">MS</strain>
    </source>
</reference>
<evidence type="ECO:0000313" key="7">
    <source>
        <dbReference type="EMBL" id="AKB54231.1"/>
    </source>
</evidence>
<keyword evidence="3 5" id="KW-1133">Transmembrane helix</keyword>
<dbReference type="HOGENOM" id="CLU_111437_0_0_2"/>
<dbReference type="AlphaFoldDB" id="A0A0E3LN65"/>
<proteinExistence type="predicted"/>
<evidence type="ECO:0000256" key="5">
    <source>
        <dbReference type="SAM" id="Phobius"/>
    </source>
</evidence>
<name>A0A0E3LN65_METBA</name>
<feature type="transmembrane region" description="Helical" evidence="5">
    <location>
        <begin position="154"/>
        <end position="176"/>
    </location>
</feature>
<evidence type="ECO:0000256" key="2">
    <source>
        <dbReference type="ARBA" id="ARBA00022692"/>
    </source>
</evidence>
<accession>A0A0E3LN65</accession>
<dbReference type="KEGG" id="mby:MSBRM_1233"/>
<protein>
    <submittedName>
        <fullName evidence="7">Yip1 domain protein</fullName>
    </submittedName>
</protein>
<evidence type="ECO:0000256" key="4">
    <source>
        <dbReference type="ARBA" id="ARBA00023136"/>
    </source>
</evidence>
<dbReference type="InterPro" id="IPR006977">
    <property type="entry name" value="Yip1_dom"/>
</dbReference>
<keyword evidence="2 5" id="KW-0812">Transmembrane</keyword>
<dbReference type="GO" id="GO:0016020">
    <property type="term" value="C:membrane"/>
    <property type="evidence" value="ECO:0007669"/>
    <property type="project" value="UniProtKB-SubCell"/>
</dbReference>
<evidence type="ECO:0000313" key="8">
    <source>
        <dbReference type="Proteomes" id="UP000033033"/>
    </source>
</evidence>
<feature type="transmembrane region" description="Helical" evidence="5">
    <location>
        <begin position="105"/>
        <end position="128"/>
    </location>
</feature>
<keyword evidence="8" id="KW-1185">Reference proteome</keyword>
<evidence type="ECO:0000256" key="1">
    <source>
        <dbReference type="ARBA" id="ARBA00004141"/>
    </source>
</evidence>
<dbReference type="PATRIC" id="fig|1434108.4.peg.1522"/>
<feature type="domain" description="Yip1" evidence="6">
    <location>
        <begin position="2"/>
        <end position="202"/>
    </location>
</feature>
<dbReference type="GeneID" id="24844469"/>
<evidence type="ECO:0000256" key="3">
    <source>
        <dbReference type="ARBA" id="ARBA00022989"/>
    </source>
</evidence>
<feature type="transmembrane region" description="Helical" evidence="5">
    <location>
        <begin position="21"/>
        <end position="44"/>
    </location>
</feature>
<dbReference type="RefSeq" id="WP_048118673.1">
    <property type="nucleotide sequence ID" value="NZ_CP009528.1"/>
</dbReference>
<organism evidence="7 8">
    <name type="scientific">Methanosarcina barkeri MS</name>
    <dbReference type="NCBI Taxonomy" id="1434108"/>
    <lineage>
        <taxon>Archaea</taxon>
        <taxon>Methanobacteriati</taxon>
        <taxon>Methanobacteriota</taxon>
        <taxon>Stenosarchaea group</taxon>
        <taxon>Methanomicrobia</taxon>
        <taxon>Methanosarcinales</taxon>
        <taxon>Methanosarcinaceae</taxon>
        <taxon>Methanosarcina</taxon>
    </lineage>
</organism>
<evidence type="ECO:0000259" key="6">
    <source>
        <dbReference type="Pfam" id="PF04893"/>
    </source>
</evidence>
<feature type="transmembrane region" description="Helical" evidence="5">
    <location>
        <begin position="64"/>
        <end position="93"/>
    </location>
</feature>